<proteinExistence type="predicted"/>
<evidence type="ECO:0000313" key="1">
    <source>
        <dbReference type="EMBL" id="MFA0811041.1"/>
    </source>
</evidence>
<name>A0ABV4NYQ8_9GAMM</name>
<sequence length="232" mass="26370">MPHTSSQIDTEKLITAQELEQPILVRKALQKAKAICDRFNTTKANRDYIYFRKGLTKELFEEVIPLAIYGADKYAKTDVILQYYSGSSNSFDGDFISSEGRLIERVEVTYAVDGHTVQLQRECATQFGEAPLTRKPRYSGNSKNRVIHPPEIEIEPSSTPLGIQVKLITEAFEKKNKNIHKYKDMTLLIAVEFPLLLPFEEESIIKKVELKGSGFNSVYIVDVYSKLCKQIA</sequence>
<dbReference type="RefSeq" id="WP_371838612.1">
    <property type="nucleotide sequence ID" value="NZ_JBGMEK010000015.1"/>
</dbReference>
<comment type="caution">
    <text evidence="1">The sequence shown here is derived from an EMBL/GenBank/DDBJ whole genome shotgun (WGS) entry which is preliminary data.</text>
</comment>
<accession>A0ABV4NYQ8</accession>
<organism evidence="1 2">
    <name type="scientific">Microbulbifer epialgicus</name>
    <dbReference type="NCBI Taxonomy" id="393907"/>
    <lineage>
        <taxon>Bacteria</taxon>
        <taxon>Pseudomonadati</taxon>
        <taxon>Pseudomonadota</taxon>
        <taxon>Gammaproteobacteria</taxon>
        <taxon>Cellvibrionales</taxon>
        <taxon>Microbulbiferaceae</taxon>
        <taxon>Microbulbifer</taxon>
    </lineage>
</organism>
<gene>
    <name evidence="1" type="ORF">ACCI49_08920</name>
</gene>
<dbReference type="EMBL" id="JBGMEK010000015">
    <property type="protein sequence ID" value="MFA0811041.1"/>
    <property type="molecule type" value="Genomic_DNA"/>
</dbReference>
<keyword evidence="2" id="KW-1185">Reference proteome</keyword>
<dbReference type="Proteomes" id="UP001569428">
    <property type="component" value="Unassembled WGS sequence"/>
</dbReference>
<reference evidence="1 2" key="1">
    <citation type="submission" date="2024-08" db="EMBL/GenBank/DDBJ databases">
        <authorList>
            <person name="Ishaq N."/>
        </authorList>
    </citation>
    <scope>NUCLEOTIDE SEQUENCE [LARGE SCALE GENOMIC DNA]</scope>
    <source>
        <strain evidence="1 2">DSM 18651</strain>
    </source>
</reference>
<evidence type="ECO:0000313" key="2">
    <source>
        <dbReference type="Proteomes" id="UP001569428"/>
    </source>
</evidence>
<protein>
    <submittedName>
        <fullName evidence="1">Uncharacterized protein</fullName>
    </submittedName>
</protein>